<dbReference type="PANTHER" id="PTHR43772">
    <property type="entry name" value="ENDO-1,4-BETA-XYLANASE"/>
    <property type="match status" value="1"/>
</dbReference>
<evidence type="ECO:0000256" key="4">
    <source>
        <dbReference type="ARBA" id="ARBA00023277"/>
    </source>
</evidence>
<evidence type="ECO:0000256" key="1">
    <source>
        <dbReference type="ARBA" id="ARBA00009865"/>
    </source>
</evidence>
<keyword evidence="4" id="KW-0119">Carbohydrate metabolism</keyword>
<sequence length="346" mass="38384" precursor="true">MPPIRQLLTFALLTVVAMATAQNPIAEGWYADPEAAVFDGAYWVFPTTSAAYDDQLHFDAFSSPDLANWTKHERVLTSQDIAWARRAMWAPCCVENDGRYFLFFAANDLQRPGGPLYDAGDKASLAGGIGVAVADNPAGPYEDYLGKPLVGEFHHDAQPIDQCVFRDDDGTHYFFYGGWGHCNVGRLNDDFTGFLPFEDGELFHEVTPKGYVEGPLMFKREGRPRSEVLAAAEPSPPKYYFMWSEGGWGNSSYRVAYAIADSPLGPFERIGTILESDPDVATGAGHHSVVQSPTSGQWYIVYHRRPIPNEGRDHRVTCIDKLEFNDDGTIKPVKMTFEGVKPDPAE</sequence>
<dbReference type="EMBL" id="CP036349">
    <property type="protein sequence ID" value="QDV73078.1"/>
    <property type="molecule type" value="Genomic_DNA"/>
</dbReference>
<accession>A0A518K5L3</accession>
<reference evidence="10 11" key="1">
    <citation type="submission" date="2019-02" db="EMBL/GenBank/DDBJ databases">
        <title>Deep-cultivation of Planctomycetes and their phenomic and genomic characterization uncovers novel biology.</title>
        <authorList>
            <person name="Wiegand S."/>
            <person name="Jogler M."/>
            <person name="Boedeker C."/>
            <person name="Pinto D."/>
            <person name="Vollmers J."/>
            <person name="Rivas-Marin E."/>
            <person name="Kohn T."/>
            <person name="Peeters S.H."/>
            <person name="Heuer A."/>
            <person name="Rast P."/>
            <person name="Oberbeckmann S."/>
            <person name="Bunk B."/>
            <person name="Jeske O."/>
            <person name="Meyerdierks A."/>
            <person name="Storesund J.E."/>
            <person name="Kallscheuer N."/>
            <person name="Luecker S."/>
            <person name="Lage O.M."/>
            <person name="Pohl T."/>
            <person name="Merkel B.J."/>
            <person name="Hornburger P."/>
            <person name="Mueller R.-W."/>
            <person name="Bruemmer F."/>
            <person name="Labrenz M."/>
            <person name="Spormann A.M."/>
            <person name="Op den Camp H."/>
            <person name="Overmann J."/>
            <person name="Amann R."/>
            <person name="Jetten M.S.M."/>
            <person name="Mascher T."/>
            <person name="Medema M.H."/>
            <person name="Devos D.P."/>
            <person name="Kaster A.-K."/>
            <person name="Ovreas L."/>
            <person name="Rohde M."/>
            <person name="Galperin M.Y."/>
            <person name="Jogler C."/>
        </authorList>
    </citation>
    <scope>NUCLEOTIDE SEQUENCE [LARGE SCALE GENOMIC DNA]</scope>
    <source>
        <strain evidence="10 11">Spa11</strain>
    </source>
</reference>
<feature type="active site" description="Proton acceptor" evidence="6">
    <location>
        <position position="32"/>
    </location>
</feature>
<dbReference type="Gene3D" id="2.115.10.20">
    <property type="entry name" value="Glycosyl hydrolase domain, family 43"/>
    <property type="match status" value="1"/>
</dbReference>
<feature type="chain" id="PRO_5022114541" evidence="9">
    <location>
        <begin position="22"/>
        <end position="346"/>
    </location>
</feature>
<evidence type="ECO:0000256" key="2">
    <source>
        <dbReference type="ARBA" id="ARBA00022651"/>
    </source>
</evidence>
<evidence type="ECO:0000313" key="11">
    <source>
        <dbReference type="Proteomes" id="UP000316426"/>
    </source>
</evidence>
<keyword evidence="11" id="KW-1185">Reference proteome</keyword>
<keyword evidence="3 8" id="KW-0378">Hydrolase</keyword>
<feature type="signal peptide" evidence="9">
    <location>
        <begin position="1"/>
        <end position="21"/>
    </location>
</feature>
<dbReference type="AlphaFoldDB" id="A0A518K5L3"/>
<evidence type="ECO:0000256" key="5">
    <source>
        <dbReference type="ARBA" id="ARBA00023295"/>
    </source>
</evidence>
<dbReference type="KEGG" id="bmei:Spa11_12670"/>
<evidence type="ECO:0000256" key="7">
    <source>
        <dbReference type="PIRSR" id="PIRSR606710-2"/>
    </source>
</evidence>
<keyword evidence="9" id="KW-0732">Signal</keyword>
<evidence type="ECO:0000256" key="9">
    <source>
        <dbReference type="SAM" id="SignalP"/>
    </source>
</evidence>
<keyword evidence="2" id="KW-0624">Polysaccharide degradation</keyword>
<dbReference type="InterPro" id="IPR052176">
    <property type="entry name" value="Glycosyl_Hydrlase_43_Enz"/>
</dbReference>
<organism evidence="10 11">
    <name type="scientific">Botrimarina mediterranea</name>
    <dbReference type="NCBI Taxonomy" id="2528022"/>
    <lineage>
        <taxon>Bacteria</taxon>
        <taxon>Pseudomonadati</taxon>
        <taxon>Planctomycetota</taxon>
        <taxon>Planctomycetia</taxon>
        <taxon>Pirellulales</taxon>
        <taxon>Lacipirellulaceae</taxon>
        <taxon>Botrimarina</taxon>
    </lineage>
</organism>
<keyword evidence="2" id="KW-0858">Xylan degradation</keyword>
<evidence type="ECO:0000256" key="6">
    <source>
        <dbReference type="PIRSR" id="PIRSR606710-1"/>
    </source>
</evidence>
<dbReference type="InterPro" id="IPR023296">
    <property type="entry name" value="Glyco_hydro_beta-prop_sf"/>
</dbReference>
<dbReference type="PANTHER" id="PTHR43772:SF2">
    <property type="entry name" value="PUTATIVE (AFU_ORTHOLOGUE AFUA_2G04480)-RELATED"/>
    <property type="match status" value="1"/>
</dbReference>
<dbReference type="GO" id="GO:0045493">
    <property type="term" value="P:xylan catabolic process"/>
    <property type="evidence" value="ECO:0007669"/>
    <property type="project" value="UniProtKB-KW"/>
</dbReference>
<proteinExistence type="inferred from homology"/>
<keyword evidence="5 8" id="KW-0326">Glycosidase</keyword>
<dbReference type="Pfam" id="PF04616">
    <property type="entry name" value="Glyco_hydro_43"/>
    <property type="match status" value="1"/>
</dbReference>
<dbReference type="GO" id="GO:0004553">
    <property type="term" value="F:hydrolase activity, hydrolyzing O-glycosyl compounds"/>
    <property type="evidence" value="ECO:0007669"/>
    <property type="project" value="InterPro"/>
</dbReference>
<dbReference type="InterPro" id="IPR006710">
    <property type="entry name" value="Glyco_hydro_43"/>
</dbReference>
<protein>
    <submittedName>
        <fullName evidence="10">Xylosidase/arabinosidase</fullName>
    </submittedName>
</protein>
<feature type="site" description="Important for catalytic activity, responsible for pKa modulation of the active site Glu and correct orientation of both the proton donor and substrate" evidence="7">
    <location>
        <position position="161"/>
    </location>
</feature>
<evidence type="ECO:0000313" key="10">
    <source>
        <dbReference type="EMBL" id="QDV73078.1"/>
    </source>
</evidence>
<evidence type="ECO:0000256" key="3">
    <source>
        <dbReference type="ARBA" id="ARBA00022801"/>
    </source>
</evidence>
<evidence type="ECO:0000256" key="8">
    <source>
        <dbReference type="RuleBase" id="RU361187"/>
    </source>
</evidence>
<comment type="similarity">
    <text evidence="1 8">Belongs to the glycosyl hydrolase 43 family.</text>
</comment>
<dbReference type="RefSeq" id="WP_145109446.1">
    <property type="nucleotide sequence ID" value="NZ_CP036349.1"/>
</dbReference>
<name>A0A518K5L3_9BACT</name>
<dbReference type="Proteomes" id="UP000316426">
    <property type="component" value="Chromosome"/>
</dbReference>
<feature type="active site" description="Proton donor" evidence="6">
    <location>
        <position position="213"/>
    </location>
</feature>
<dbReference type="CDD" id="cd18827">
    <property type="entry name" value="GH43_XlnD-like"/>
    <property type="match status" value="1"/>
</dbReference>
<dbReference type="SUPFAM" id="SSF75005">
    <property type="entry name" value="Arabinanase/levansucrase/invertase"/>
    <property type="match status" value="1"/>
</dbReference>
<gene>
    <name evidence="10" type="primary">xsa</name>
    <name evidence="10" type="ORF">Spa11_12670</name>
</gene>